<evidence type="ECO:0000313" key="11">
    <source>
        <dbReference type="EMBL" id="KAE8697469.1"/>
    </source>
</evidence>
<feature type="compositionally biased region" description="Basic and acidic residues" evidence="9">
    <location>
        <begin position="73"/>
        <end position="99"/>
    </location>
</feature>
<dbReference type="GO" id="GO:0003677">
    <property type="term" value="F:DNA binding"/>
    <property type="evidence" value="ECO:0007669"/>
    <property type="project" value="UniProtKB-UniRule"/>
</dbReference>
<evidence type="ECO:0000256" key="3">
    <source>
        <dbReference type="ARBA" id="ARBA00022833"/>
    </source>
</evidence>
<feature type="region of interest" description="Disordered" evidence="9">
    <location>
        <begin position="34"/>
        <end position="153"/>
    </location>
</feature>
<keyword evidence="4" id="KW-0805">Transcription regulation</keyword>
<feature type="compositionally biased region" description="Polar residues" evidence="9">
    <location>
        <begin position="398"/>
        <end position="409"/>
    </location>
</feature>
<reference evidence="11" key="1">
    <citation type="submission" date="2019-09" db="EMBL/GenBank/DDBJ databases">
        <title>Draft genome information of white flower Hibiscus syriacus.</title>
        <authorList>
            <person name="Kim Y.-M."/>
        </authorList>
    </citation>
    <scope>NUCLEOTIDE SEQUENCE [LARGE SCALE GENOMIC DNA]</scope>
    <source>
        <strain evidence="11">YM2019G1</strain>
    </source>
</reference>
<dbReference type="InterPro" id="IPR003851">
    <property type="entry name" value="Znf_Dof"/>
</dbReference>
<evidence type="ECO:0000256" key="5">
    <source>
        <dbReference type="ARBA" id="ARBA00023125"/>
    </source>
</evidence>
<feature type="domain" description="Dof-type" evidence="10">
    <location>
        <begin position="161"/>
        <end position="215"/>
    </location>
</feature>
<keyword evidence="3" id="KW-0862">Zinc</keyword>
<dbReference type="InterPro" id="IPR045174">
    <property type="entry name" value="Dof"/>
</dbReference>
<dbReference type="PANTHER" id="PTHR31089">
    <property type="entry name" value="CYCLIC DOF FACTOR 2"/>
    <property type="match status" value="1"/>
</dbReference>
<evidence type="ECO:0000259" key="10">
    <source>
        <dbReference type="PROSITE" id="PS50884"/>
    </source>
</evidence>
<organism evidence="11 12">
    <name type="scientific">Hibiscus syriacus</name>
    <name type="common">Rose of Sharon</name>
    <dbReference type="NCBI Taxonomy" id="106335"/>
    <lineage>
        <taxon>Eukaryota</taxon>
        <taxon>Viridiplantae</taxon>
        <taxon>Streptophyta</taxon>
        <taxon>Embryophyta</taxon>
        <taxon>Tracheophyta</taxon>
        <taxon>Spermatophyta</taxon>
        <taxon>Magnoliopsida</taxon>
        <taxon>eudicotyledons</taxon>
        <taxon>Gunneridae</taxon>
        <taxon>Pentapetalae</taxon>
        <taxon>rosids</taxon>
        <taxon>malvids</taxon>
        <taxon>Malvales</taxon>
        <taxon>Malvaceae</taxon>
        <taxon>Malvoideae</taxon>
        <taxon>Hibiscus</taxon>
    </lineage>
</organism>
<dbReference type="PANTHER" id="PTHR31089:SF75">
    <property type="entry name" value="CYCLIC DOF FACTOR 2"/>
    <property type="match status" value="1"/>
</dbReference>
<accession>A0A6A3A2Q6</accession>
<feature type="compositionally biased region" description="Basic and acidic residues" evidence="9">
    <location>
        <begin position="126"/>
        <end position="141"/>
    </location>
</feature>
<comment type="caution">
    <text evidence="11">The sequence shown here is derived from an EMBL/GenBank/DDBJ whole genome shotgun (WGS) entry which is preliminary data.</text>
</comment>
<evidence type="ECO:0000256" key="9">
    <source>
        <dbReference type="SAM" id="MobiDB-lite"/>
    </source>
</evidence>
<evidence type="ECO:0000256" key="4">
    <source>
        <dbReference type="ARBA" id="ARBA00023015"/>
    </source>
</evidence>
<evidence type="ECO:0000256" key="7">
    <source>
        <dbReference type="ARBA" id="ARBA00023242"/>
    </source>
</evidence>
<dbReference type="GO" id="GO:0003700">
    <property type="term" value="F:DNA-binding transcription factor activity"/>
    <property type="evidence" value="ECO:0007669"/>
    <property type="project" value="InterPro"/>
</dbReference>
<evidence type="ECO:0000256" key="8">
    <source>
        <dbReference type="PROSITE-ProRule" id="PRU00071"/>
    </source>
</evidence>
<evidence type="ECO:0000256" key="1">
    <source>
        <dbReference type="ARBA" id="ARBA00022723"/>
    </source>
</evidence>
<keyword evidence="7 8" id="KW-0539">Nucleus</keyword>
<evidence type="ECO:0000256" key="6">
    <source>
        <dbReference type="ARBA" id="ARBA00023163"/>
    </source>
</evidence>
<gene>
    <name evidence="11" type="ORF">F3Y22_tig00110621pilonHSYRG00323</name>
</gene>
<protein>
    <submittedName>
        <fullName evidence="11">Calcium-binding protein CML45-like</fullName>
    </submittedName>
</protein>
<evidence type="ECO:0000313" key="12">
    <source>
        <dbReference type="Proteomes" id="UP000436088"/>
    </source>
</evidence>
<dbReference type="Proteomes" id="UP000436088">
    <property type="component" value="Unassembled WGS sequence"/>
</dbReference>
<dbReference type="OrthoDB" id="1927254at2759"/>
<dbReference type="GO" id="GO:0008270">
    <property type="term" value="F:zinc ion binding"/>
    <property type="evidence" value="ECO:0007669"/>
    <property type="project" value="UniProtKB-KW"/>
</dbReference>
<keyword evidence="6" id="KW-0804">Transcription</keyword>
<comment type="subcellular location">
    <subcellularLocation>
        <location evidence="8">Nucleus</location>
    </subcellularLocation>
</comment>
<dbReference type="EMBL" id="VEPZ02001051">
    <property type="protein sequence ID" value="KAE8697469.1"/>
    <property type="molecule type" value="Genomic_DNA"/>
</dbReference>
<keyword evidence="1" id="KW-0479">Metal-binding</keyword>
<keyword evidence="5 8" id="KW-0238">DNA-binding</keyword>
<proteinExistence type="predicted"/>
<keyword evidence="12" id="KW-1185">Reference proteome</keyword>
<dbReference type="Pfam" id="PF02701">
    <property type="entry name" value="Zn_ribbon_Dof"/>
    <property type="match status" value="1"/>
</dbReference>
<dbReference type="AlphaFoldDB" id="A0A6A3A2Q6"/>
<feature type="compositionally biased region" description="Polar residues" evidence="9">
    <location>
        <begin position="107"/>
        <end position="125"/>
    </location>
</feature>
<evidence type="ECO:0000256" key="2">
    <source>
        <dbReference type="ARBA" id="ARBA00022771"/>
    </source>
</evidence>
<feature type="region of interest" description="Disordered" evidence="9">
    <location>
        <begin position="391"/>
        <end position="458"/>
    </location>
</feature>
<sequence>MSEPKDPAIKLFGKMITFPEKSPKVAADDFCVTCGDDNKNDDNVDQDQGRCCSTNSSPEENKGEQREEEEAEKDTKGDKTTGVEHEDGDRKEDGSKEDDSSPPVISGESTNLEAISGASDSSETASVEKERTGLKMSKTEEDPSATSNLQEKTLKKPTKILPCPRCNSMDTKFCYYNNYNVDQPRHFCKNCQRYWTAGGTMRNMPVGAGRRKNKNSASQYRDIIVSEALHNAHTEIPNGVHHPALKANGTVLTFGSDTRLCESMAFVLNVADKTMHNTTRNGFHKPGELKIPVPFRGGENGVKCSNGSAGLTSKNEAGKAGSQDQMMQNCHGFPPQMLCYPGTIWPYPWNGAQWSSPVPPAAFCPPGCFPMPFYPSAAYWGCNVPGTWNSPWQPQPSTPKQSAPSSGPDSPTLGKHSREENMSKASNSGEEEPVKENNAERSLWIPKTLRTDDPGEAGKSSIWATLGIKNDKSDSIGGGGLFKAFYSKGDERNQVRETSVVLQANPAALSRSINFHESSIIV</sequence>
<dbReference type="PROSITE" id="PS01361">
    <property type="entry name" value="ZF_DOF_1"/>
    <property type="match status" value="1"/>
</dbReference>
<keyword evidence="2 8" id="KW-0863">Zinc-finger</keyword>
<dbReference type="PROSITE" id="PS50884">
    <property type="entry name" value="ZF_DOF_2"/>
    <property type="match status" value="1"/>
</dbReference>
<name>A0A6A3A2Q6_HIBSY</name>
<dbReference type="GO" id="GO:0005634">
    <property type="term" value="C:nucleus"/>
    <property type="evidence" value="ECO:0007669"/>
    <property type="project" value="UniProtKB-SubCell"/>
</dbReference>